<reference evidence="2" key="1">
    <citation type="submission" date="2019-04" db="EMBL/GenBank/DDBJ databases">
        <title>An insight into the mialome of Ixodes scapularis.</title>
        <authorList>
            <person name="Ribeiro J.M."/>
            <person name="Mather T.N."/>
            <person name="Karim S."/>
        </authorList>
    </citation>
    <scope>NUCLEOTIDE SEQUENCE</scope>
</reference>
<name>A0A4D5RDG7_IXOSC</name>
<dbReference type="EMBL" id="GHJT01001187">
    <property type="protein sequence ID" value="MOY35158.1"/>
    <property type="molecule type" value="Transcribed_RNA"/>
</dbReference>
<protein>
    <submittedName>
        <fullName evidence="2">Putative secreted protein</fullName>
    </submittedName>
</protein>
<feature type="chain" id="PRO_5020041116" evidence="1">
    <location>
        <begin position="20"/>
        <end position="106"/>
    </location>
</feature>
<evidence type="ECO:0000256" key="1">
    <source>
        <dbReference type="SAM" id="SignalP"/>
    </source>
</evidence>
<sequence length="106" mass="11620">MFSSTAGFFTFRLLISTEASFVGFAETTTTTDTTSLWDLIFTCTTIAYNLPQVTWFIPATALHLNSACCHVDAQNANVTHYTPAHSCSHNRNASDWCTVYLAGNGK</sequence>
<keyword evidence="1" id="KW-0732">Signal</keyword>
<feature type="signal peptide" evidence="1">
    <location>
        <begin position="1"/>
        <end position="19"/>
    </location>
</feature>
<dbReference type="AlphaFoldDB" id="A0A4D5RDG7"/>
<organism evidence="2">
    <name type="scientific">Ixodes scapularis</name>
    <name type="common">Black-legged tick</name>
    <name type="synonym">Deer tick</name>
    <dbReference type="NCBI Taxonomy" id="6945"/>
    <lineage>
        <taxon>Eukaryota</taxon>
        <taxon>Metazoa</taxon>
        <taxon>Ecdysozoa</taxon>
        <taxon>Arthropoda</taxon>
        <taxon>Chelicerata</taxon>
        <taxon>Arachnida</taxon>
        <taxon>Acari</taxon>
        <taxon>Parasitiformes</taxon>
        <taxon>Ixodida</taxon>
        <taxon>Ixodoidea</taxon>
        <taxon>Ixodidae</taxon>
        <taxon>Ixodinae</taxon>
        <taxon>Ixodes</taxon>
    </lineage>
</organism>
<evidence type="ECO:0000313" key="2">
    <source>
        <dbReference type="EMBL" id="MOY35158.1"/>
    </source>
</evidence>
<accession>A0A4D5RDG7</accession>
<proteinExistence type="predicted"/>